<organism evidence="2 3">
    <name type="scientific">Gulosibacter molinativorax</name>
    <dbReference type="NCBI Taxonomy" id="256821"/>
    <lineage>
        <taxon>Bacteria</taxon>
        <taxon>Bacillati</taxon>
        <taxon>Actinomycetota</taxon>
        <taxon>Actinomycetes</taxon>
        <taxon>Micrococcales</taxon>
        <taxon>Microbacteriaceae</taxon>
        <taxon>Gulosibacter</taxon>
    </lineage>
</organism>
<gene>
    <name evidence="2" type="ORF">C7K25_09950</name>
</gene>
<dbReference type="RefSeq" id="WP_026937091.1">
    <property type="nucleotide sequence ID" value="NZ_CP028426.1"/>
</dbReference>
<protein>
    <submittedName>
        <fullName evidence="2">DUF937 domain-containing protein</fullName>
    </submittedName>
</protein>
<accession>A0ABT7CAL6</accession>
<dbReference type="InterPro" id="IPR009282">
    <property type="entry name" value="DUF937"/>
</dbReference>
<name>A0ABT7CAL6_9MICO</name>
<sequence>MTDVDAFLNGLPVDQLAQRVGASPEEVERALNDLVPSLVGGMQANAQSPSGAESLNNALSQHVDGATSIDEVDEADGQKITQHIFGGQKDAVVEKVAENSGTDQNLIQKLLPIVAPIILAMLASKMSKRNTPNKDAADQPDAAGTDASGTTSTQSGSEGSLADVLGGILGGGSSSGGLGGILGQLGGLLGGGRK</sequence>
<reference evidence="2" key="2">
    <citation type="journal article" date="2022" name="Sci. Rep.">
        <title>In silico prediction of the enzymes involved in the degradation of the herbicide molinate by Gulosibacter molinativorax ON4T.</title>
        <authorList>
            <person name="Lopes A.R."/>
            <person name="Bunin E."/>
            <person name="Viana A.T."/>
            <person name="Froufe H."/>
            <person name="Munoz-Merida A."/>
            <person name="Pinho D."/>
            <person name="Figueiredo J."/>
            <person name="Barroso C."/>
            <person name="Vaz-Moreira I."/>
            <person name="Bellanger X."/>
            <person name="Egas C."/>
            <person name="Nunes O.C."/>
        </authorList>
    </citation>
    <scope>NUCLEOTIDE SEQUENCE</scope>
    <source>
        <strain evidence="2">ON4</strain>
    </source>
</reference>
<dbReference type="EMBL" id="PXVD01000015">
    <property type="protein sequence ID" value="MDJ1371686.1"/>
    <property type="molecule type" value="Genomic_DNA"/>
</dbReference>
<comment type="caution">
    <text evidence="2">The sequence shown here is derived from an EMBL/GenBank/DDBJ whole genome shotgun (WGS) entry which is preliminary data.</text>
</comment>
<reference evidence="2" key="1">
    <citation type="submission" date="2018-03" db="EMBL/GenBank/DDBJ databases">
        <authorList>
            <person name="Nunes O.C."/>
            <person name="Lopes A.R."/>
            <person name="Froufe H."/>
            <person name="Munoz-Merida A."/>
            <person name="Barroso C."/>
            <person name="Egas C."/>
        </authorList>
    </citation>
    <scope>NUCLEOTIDE SEQUENCE</scope>
    <source>
        <strain evidence="2">ON4</strain>
    </source>
</reference>
<evidence type="ECO:0000313" key="3">
    <source>
        <dbReference type="Proteomes" id="UP001170379"/>
    </source>
</evidence>
<feature type="compositionally biased region" description="Low complexity" evidence="1">
    <location>
        <begin position="142"/>
        <end position="160"/>
    </location>
</feature>
<dbReference type="Proteomes" id="UP001170379">
    <property type="component" value="Unassembled WGS sequence"/>
</dbReference>
<keyword evidence="3" id="KW-1185">Reference proteome</keyword>
<evidence type="ECO:0000313" key="2">
    <source>
        <dbReference type="EMBL" id="MDJ1371686.1"/>
    </source>
</evidence>
<proteinExistence type="predicted"/>
<feature type="region of interest" description="Disordered" evidence="1">
    <location>
        <begin position="129"/>
        <end position="160"/>
    </location>
</feature>
<evidence type="ECO:0000256" key="1">
    <source>
        <dbReference type="SAM" id="MobiDB-lite"/>
    </source>
</evidence>
<dbReference type="Pfam" id="PF06078">
    <property type="entry name" value="DUF937"/>
    <property type="match status" value="1"/>
</dbReference>